<dbReference type="EMBL" id="JAMKFE010000001">
    <property type="protein sequence ID" value="MCM5678184.1"/>
    <property type="molecule type" value="Genomic_DNA"/>
</dbReference>
<comment type="caution">
    <text evidence="1">The sequence shown here is derived from an EMBL/GenBank/DDBJ whole genome shotgun (WGS) entry which is preliminary data.</text>
</comment>
<dbReference type="Pfam" id="PF01904">
    <property type="entry name" value="DUF72"/>
    <property type="match status" value="1"/>
</dbReference>
<sequence>MIVTGTAGWSVPRSVAGRFPGPGTHLARYARLFPAVEINSSFYRPHRQETYARWAASVPAGFRFAVKLPRSITHEQRLRGIRAPLDAFLAEVAGLGDALGPLLVQLPPSLRFDSRAAAGFFDLLRELHAGPVVCEPRHATWFEPQADELLKRQRVGRVAADPAPVPPAARPGGWLGPADNGAGAVVYWRWHGTPRMYWSAYEPAQLQAWADEVQRWSPQADAWCIFDNTAAGAAIENAFDFDKRLGTVRSPPSR</sequence>
<accession>A0ABT0YIH2</accession>
<evidence type="ECO:0000313" key="1">
    <source>
        <dbReference type="EMBL" id="MCM5678184.1"/>
    </source>
</evidence>
<evidence type="ECO:0000313" key="2">
    <source>
        <dbReference type="Proteomes" id="UP001165541"/>
    </source>
</evidence>
<dbReference type="Proteomes" id="UP001165541">
    <property type="component" value="Unassembled WGS sequence"/>
</dbReference>
<proteinExistence type="predicted"/>
<organism evidence="1 2">
    <name type="scientific">Caldimonas mangrovi</name>
    <dbReference type="NCBI Taxonomy" id="2944811"/>
    <lineage>
        <taxon>Bacteria</taxon>
        <taxon>Pseudomonadati</taxon>
        <taxon>Pseudomonadota</taxon>
        <taxon>Betaproteobacteria</taxon>
        <taxon>Burkholderiales</taxon>
        <taxon>Sphaerotilaceae</taxon>
        <taxon>Caldimonas</taxon>
    </lineage>
</organism>
<keyword evidence="2" id="KW-1185">Reference proteome</keyword>
<dbReference type="Gene3D" id="3.20.20.410">
    <property type="entry name" value="Protein of unknown function UPF0759"/>
    <property type="match status" value="1"/>
</dbReference>
<dbReference type="RefSeq" id="WP_251776327.1">
    <property type="nucleotide sequence ID" value="NZ_JAMKFE010000001.1"/>
</dbReference>
<dbReference type="InterPro" id="IPR002763">
    <property type="entry name" value="DUF72"/>
</dbReference>
<gene>
    <name evidence="1" type="ORF">M8A51_01405</name>
</gene>
<reference evidence="1" key="1">
    <citation type="submission" date="2022-05" db="EMBL/GenBank/DDBJ databases">
        <title>Schlegelella sp. nov., isolated from mangrove soil.</title>
        <authorList>
            <person name="Liu Y."/>
            <person name="Ge X."/>
            <person name="Liu W."/>
        </authorList>
    </citation>
    <scope>NUCLEOTIDE SEQUENCE</scope>
    <source>
        <strain evidence="1">S2-27</strain>
    </source>
</reference>
<dbReference type="SUPFAM" id="SSF117396">
    <property type="entry name" value="TM1631-like"/>
    <property type="match status" value="1"/>
</dbReference>
<dbReference type="PANTHER" id="PTHR30348">
    <property type="entry name" value="UNCHARACTERIZED PROTEIN YECE"/>
    <property type="match status" value="1"/>
</dbReference>
<name>A0ABT0YIH2_9BURK</name>
<protein>
    <submittedName>
        <fullName evidence="1">DUF72 domain-containing protein</fullName>
    </submittedName>
</protein>
<dbReference type="InterPro" id="IPR036520">
    <property type="entry name" value="UPF0759_sf"/>
</dbReference>
<dbReference type="PANTHER" id="PTHR30348:SF14">
    <property type="entry name" value="BLR8050 PROTEIN"/>
    <property type="match status" value="1"/>
</dbReference>